<dbReference type="SUPFAM" id="SSF53850">
    <property type="entry name" value="Periplasmic binding protein-like II"/>
    <property type="match status" value="1"/>
</dbReference>
<organism evidence="2">
    <name type="scientific">marine sediment metagenome</name>
    <dbReference type="NCBI Taxonomy" id="412755"/>
    <lineage>
        <taxon>unclassified sequences</taxon>
        <taxon>metagenomes</taxon>
        <taxon>ecological metagenomes</taxon>
    </lineage>
</organism>
<dbReference type="Gene3D" id="3.10.105.10">
    <property type="entry name" value="Dipeptide-binding Protein, Domain 3"/>
    <property type="match status" value="1"/>
</dbReference>
<gene>
    <name evidence="2" type="ORF">LCGC14_0804680</name>
</gene>
<dbReference type="EMBL" id="LAZR01002186">
    <property type="protein sequence ID" value="KKN33356.1"/>
    <property type="molecule type" value="Genomic_DNA"/>
</dbReference>
<evidence type="ECO:0000313" key="2">
    <source>
        <dbReference type="EMBL" id="KKN33356.1"/>
    </source>
</evidence>
<dbReference type="PIRSF" id="PIRSF002741">
    <property type="entry name" value="MppA"/>
    <property type="match status" value="1"/>
</dbReference>
<dbReference type="AlphaFoldDB" id="A0A0F9S8P7"/>
<dbReference type="PANTHER" id="PTHR30290:SF16">
    <property type="entry name" value="OLIGOPEPTIDE ABC TRANSPORTER, PERIPLASMIC OLIGOPEPTIDE-BINDING PROTEIN"/>
    <property type="match status" value="1"/>
</dbReference>
<dbReference type="GO" id="GO:0043190">
    <property type="term" value="C:ATP-binding cassette (ABC) transporter complex"/>
    <property type="evidence" value="ECO:0007669"/>
    <property type="project" value="InterPro"/>
</dbReference>
<dbReference type="GO" id="GO:1904680">
    <property type="term" value="F:peptide transmembrane transporter activity"/>
    <property type="evidence" value="ECO:0007669"/>
    <property type="project" value="TreeGrafter"/>
</dbReference>
<dbReference type="InterPro" id="IPR039424">
    <property type="entry name" value="SBP_5"/>
</dbReference>
<dbReference type="GO" id="GO:0015833">
    <property type="term" value="P:peptide transport"/>
    <property type="evidence" value="ECO:0007669"/>
    <property type="project" value="TreeGrafter"/>
</dbReference>
<dbReference type="Pfam" id="PF00496">
    <property type="entry name" value="SBP_bac_5"/>
    <property type="match status" value="1"/>
</dbReference>
<dbReference type="GO" id="GO:0042597">
    <property type="term" value="C:periplasmic space"/>
    <property type="evidence" value="ECO:0007669"/>
    <property type="project" value="UniProtKB-ARBA"/>
</dbReference>
<comment type="caution">
    <text evidence="2">The sequence shown here is derived from an EMBL/GenBank/DDBJ whole genome shotgun (WGS) entry which is preliminary data.</text>
</comment>
<feature type="domain" description="Solute-binding protein family 5" evidence="1">
    <location>
        <begin position="63"/>
        <end position="405"/>
    </location>
</feature>
<proteinExistence type="predicted"/>
<reference evidence="2" key="1">
    <citation type="journal article" date="2015" name="Nature">
        <title>Complex archaea that bridge the gap between prokaryotes and eukaryotes.</title>
        <authorList>
            <person name="Spang A."/>
            <person name="Saw J.H."/>
            <person name="Jorgensen S.L."/>
            <person name="Zaremba-Niedzwiedzka K."/>
            <person name="Martijn J."/>
            <person name="Lind A.E."/>
            <person name="van Eijk R."/>
            <person name="Schleper C."/>
            <person name="Guy L."/>
            <person name="Ettema T.J."/>
        </authorList>
    </citation>
    <scope>NUCLEOTIDE SEQUENCE</scope>
</reference>
<evidence type="ECO:0000259" key="1">
    <source>
        <dbReference type="Pfam" id="PF00496"/>
    </source>
</evidence>
<dbReference type="Gene3D" id="3.40.190.10">
    <property type="entry name" value="Periplasmic binding protein-like II"/>
    <property type="match status" value="1"/>
</dbReference>
<dbReference type="PANTHER" id="PTHR30290">
    <property type="entry name" value="PERIPLASMIC BINDING COMPONENT OF ABC TRANSPORTER"/>
    <property type="match status" value="1"/>
</dbReference>
<protein>
    <recommendedName>
        <fullName evidence="1">Solute-binding protein family 5 domain-containing protein</fullName>
    </recommendedName>
</protein>
<dbReference type="Gene3D" id="3.90.76.10">
    <property type="entry name" value="Dipeptide-binding Protein, Domain 1"/>
    <property type="match status" value="1"/>
</dbReference>
<name>A0A0F9S8P7_9ZZZZ</name>
<dbReference type="InterPro" id="IPR030678">
    <property type="entry name" value="Peptide/Ni-bd"/>
</dbReference>
<dbReference type="InterPro" id="IPR000914">
    <property type="entry name" value="SBP_5_dom"/>
</dbReference>
<feature type="non-terminal residue" evidence="2">
    <location>
        <position position="1"/>
    </location>
</feature>
<accession>A0A0F9S8P7</accession>
<sequence length="502" mass="58671">LLCICLFALAVIHCREGKDLAYPRDSTITVLAPGDERLLMPFVLAPSQFLVFLPLLTMNENWEPEGRLAKSWEHSPDYRTWTYHLRTDVRWHDGVPVTAHDVKFTLELLTHPDVAYYRAGDMSITVLDDATITVRYAGSHILPDWWTVYYPKHLLKDLDPKEISNWEFWTRPVGSGPYRYVRHVPKTMMAFEANSDYYRGKPKIERVVLKFGEPSLPELLSGNVDVMAGNPIQIPNMVADPRFRVYYEIIGAHARAIFWQNAHPFFRDPRVRRALTLAINRRELLQVVNLPENTPIIDGVYTDRQLRRGELPEPLPYDPAQAQTLLEAAGWRDRDGDGVRERNGMAFHFTAITSQLMWSGYKEMAVYVQDQLRRVGVRMEVQILDTWVVWNRLMTGEYEAAFSNFRFRPRPLQQEFSKDSWTGYTNAEMVRLIDRALVTADPDAQDRIYRELTEIFRADMPVTLLLPRMEVIFAHRRLRGLTSLWRPVPTWYMEDLWIEEEK</sequence>